<gene>
    <name evidence="1" type="ORF">SAMN04489765_1837</name>
</gene>
<dbReference type="RefSeq" id="WP_068565839.1">
    <property type="nucleotide sequence ID" value="NZ_FNLF01000002.1"/>
</dbReference>
<evidence type="ECO:0000313" key="2">
    <source>
        <dbReference type="Proteomes" id="UP000183053"/>
    </source>
</evidence>
<reference evidence="2" key="1">
    <citation type="submission" date="2016-10" db="EMBL/GenBank/DDBJ databases">
        <authorList>
            <person name="Varghese N."/>
            <person name="Submissions S."/>
        </authorList>
    </citation>
    <scope>NUCLEOTIDE SEQUENCE [LARGE SCALE GENOMIC DNA]</scope>
    <source>
        <strain evidence="2">DSM 44142</strain>
    </source>
</reference>
<dbReference type="OrthoDB" id="9182727at2"/>
<name>A0A1H1DQA6_9ACTN</name>
<sequence>MRLPDEVRDAALARVYEVFDRKRWEQVPASKRGAVYDELIADEGFTAALRPFATPAQMRVWLKDSAAKEYPRALEGTGPTASYTKRGYPGPTAIVAATLGDEWAVVANSIEQKPMRCRVTSLGGHEALLTWGPLRSLRDLYFAASAAKVDGQERVFIAITRPTMAEPPKGEWDRVCAFCDLIGVEVFSVMYAPRFEPGHSDQKRCATKITSIH</sequence>
<organism evidence="1 2">
    <name type="scientific">Tsukamurella pulmonis</name>
    <dbReference type="NCBI Taxonomy" id="47312"/>
    <lineage>
        <taxon>Bacteria</taxon>
        <taxon>Bacillati</taxon>
        <taxon>Actinomycetota</taxon>
        <taxon>Actinomycetes</taxon>
        <taxon>Mycobacteriales</taxon>
        <taxon>Tsukamurellaceae</taxon>
        <taxon>Tsukamurella</taxon>
    </lineage>
</organism>
<proteinExistence type="predicted"/>
<keyword evidence="2" id="KW-1185">Reference proteome</keyword>
<accession>A0A1H1DQA6</accession>
<dbReference type="STRING" id="47312.SAMN04489765_1837"/>
<protein>
    <submittedName>
        <fullName evidence="1">Uncharacterized protein</fullName>
    </submittedName>
</protein>
<dbReference type="Proteomes" id="UP000183053">
    <property type="component" value="Unassembled WGS sequence"/>
</dbReference>
<evidence type="ECO:0000313" key="1">
    <source>
        <dbReference type="EMBL" id="SDQ78617.1"/>
    </source>
</evidence>
<dbReference type="AlphaFoldDB" id="A0A1H1DQA6"/>
<dbReference type="EMBL" id="FNLF01000002">
    <property type="protein sequence ID" value="SDQ78617.1"/>
    <property type="molecule type" value="Genomic_DNA"/>
</dbReference>